<dbReference type="InterPro" id="IPR019038">
    <property type="entry name" value="POLD3"/>
</dbReference>
<accession>S3DB39</accession>
<name>S3DB39_OPHP1</name>
<dbReference type="Proteomes" id="UP000016923">
    <property type="component" value="Unassembled WGS sequence"/>
</dbReference>
<dbReference type="eggNOG" id="ENOG502QPSW">
    <property type="taxonomic scope" value="Eukaryota"/>
</dbReference>
<evidence type="ECO:0000313" key="6">
    <source>
        <dbReference type="EMBL" id="EPE10755.1"/>
    </source>
</evidence>
<dbReference type="Pfam" id="PF09507">
    <property type="entry name" value="CDC27"/>
    <property type="match status" value="1"/>
</dbReference>
<evidence type="ECO:0000256" key="2">
    <source>
        <dbReference type="ARBA" id="ARBA00017589"/>
    </source>
</evidence>
<feature type="compositionally biased region" description="Acidic residues" evidence="5">
    <location>
        <begin position="392"/>
        <end position="404"/>
    </location>
</feature>
<evidence type="ECO:0000256" key="3">
    <source>
        <dbReference type="ARBA" id="ARBA00022705"/>
    </source>
</evidence>
<dbReference type="GO" id="GO:0043625">
    <property type="term" value="C:delta DNA polymerase complex"/>
    <property type="evidence" value="ECO:0007669"/>
    <property type="project" value="InterPro"/>
</dbReference>
<dbReference type="AlphaFoldDB" id="S3DB39"/>
<feature type="compositionally biased region" description="Low complexity" evidence="5">
    <location>
        <begin position="494"/>
        <end position="505"/>
    </location>
</feature>
<proteinExistence type="predicted"/>
<dbReference type="EMBL" id="KE148146">
    <property type="protein sequence ID" value="EPE10755.1"/>
    <property type="molecule type" value="Genomic_DNA"/>
</dbReference>
<protein>
    <recommendedName>
        <fullName evidence="2">DNA polymerase delta subunit 3</fullName>
    </recommendedName>
</protein>
<organism evidence="6 7">
    <name type="scientific">Ophiostoma piceae (strain UAMH 11346)</name>
    <name type="common">Sap stain fungus</name>
    <dbReference type="NCBI Taxonomy" id="1262450"/>
    <lineage>
        <taxon>Eukaryota</taxon>
        <taxon>Fungi</taxon>
        <taxon>Dikarya</taxon>
        <taxon>Ascomycota</taxon>
        <taxon>Pezizomycotina</taxon>
        <taxon>Sordariomycetes</taxon>
        <taxon>Sordariomycetidae</taxon>
        <taxon>Ophiostomatales</taxon>
        <taxon>Ophiostomataceae</taxon>
        <taxon>Ophiostoma</taxon>
    </lineage>
</organism>
<feature type="compositionally biased region" description="Basic residues" evidence="5">
    <location>
        <begin position="450"/>
        <end position="461"/>
    </location>
</feature>
<dbReference type="GO" id="GO:0006271">
    <property type="term" value="P:DNA strand elongation involved in DNA replication"/>
    <property type="evidence" value="ECO:0007669"/>
    <property type="project" value="TreeGrafter"/>
</dbReference>
<dbReference type="InterPro" id="IPR041913">
    <property type="entry name" value="POLD3_sf"/>
</dbReference>
<feature type="region of interest" description="Disordered" evidence="5">
    <location>
        <begin position="475"/>
        <end position="526"/>
    </location>
</feature>
<dbReference type="GO" id="GO:0003887">
    <property type="term" value="F:DNA-directed DNA polymerase activity"/>
    <property type="evidence" value="ECO:0007669"/>
    <property type="project" value="TreeGrafter"/>
</dbReference>
<dbReference type="PANTHER" id="PTHR17598:SF13">
    <property type="entry name" value="DNA POLYMERASE DELTA SUBUNIT 3"/>
    <property type="match status" value="1"/>
</dbReference>
<keyword evidence="4" id="KW-0539">Nucleus</keyword>
<feature type="compositionally biased region" description="Acidic residues" evidence="5">
    <location>
        <begin position="357"/>
        <end position="366"/>
    </location>
</feature>
<feature type="compositionally biased region" description="Acidic residues" evidence="5">
    <location>
        <begin position="412"/>
        <end position="425"/>
    </location>
</feature>
<gene>
    <name evidence="6" type="ORF">F503_05850</name>
</gene>
<dbReference type="GO" id="GO:0006297">
    <property type="term" value="P:nucleotide-excision repair, DNA gap filling"/>
    <property type="evidence" value="ECO:0007669"/>
    <property type="project" value="TreeGrafter"/>
</dbReference>
<evidence type="ECO:0000313" key="7">
    <source>
        <dbReference type="Proteomes" id="UP000016923"/>
    </source>
</evidence>
<dbReference type="GO" id="GO:1904161">
    <property type="term" value="P:DNA synthesis involved in UV-damage excision repair"/>
    <property type="evidence" value="ECO:0007669"/>
    <property type="project" value="TreeGrafter"/>
</dbReference>
<feature type="compositionally biased region" description="Low complexity" evidence="5">
    <location>
        <begin position="428"/>
        <end position="437"/>
    </location>
</feature>
<evidence type="ECO:0000256" key="5">
    <source>
        <dbReference type="SAM" id="MobiDB-lite"/>
    </source>
</evidence>
<dbReference type="Gene3D" id="3.90.1030.20">
    <property type="entry name" value="DNA polymerase delta, p66 (Cdc27) subunit, wHTH domain"/>
    <property type="match status" value="1"/>
</dbReference>
<dbReference type="VEuPathDB" id="FungiDB:F503_05850"/>
<comment type="subcellular location">
    <subcellularLocation>
        <location evidence="1">Nucleus</location>
    </subcellularLocation>
</comment>
<feature type="compositionally biased region" description="Basic and acidic residues" evidence="5">
    <location>
        <begin position="337"/>
        <end position="346"/>
    </location>
</feature>
<dbReference type="OMA" id="QMLYDFH"/>
<feature type="compositionally biased region" description="Basic and acidic residues" evidence="5">
    <location>
        <begin position="378"/>
        <end position="391"/>
    </location>
</feature>
<feature type="compositionally biased region" description="Low complexity" evidence="5">
    <location>
        <begin position="274"/>
        <end position="321"/>
    </location>
</feature>
<reference evidence="6 7" key="1">
    <citation type="journal article" date="2013" name="BMC Genomics">
        <title>The genome and transcriptome of the pine saprophyte Ophiostoma piceae, and a comparison with the bark beetle-associated pine pathogen Grosmannia clavigera.</title>
        <authorList>
            <person name="Haridas S."/>
            <person name="Wang Y."/>
            <person name="Lim L."/>
            <person name="Massoumi Alamouti S."/>
            <person name="Jackman S."/>
            <person name="Docking R."/>
            <person name="Robertson G."/>
            <person name="Birol I."/>
            <person name="Bohlmann J."/>
            <person name="Breuil C."/>
        </authorList>
    </citation>
    <scope>NUCLEOTIDE SEQUENCE [LARGE SCALE GENOMIC DNA]</scope>
    <source>
        <strain evidence="6 7">UAMH 11346</strain>
    </source>
</reference>
<dbReference type="STRING" id="1262450.S3DB39"/>
<keyword evidence="7" id="KW-1185">Reference proteome</keyword>
<evidence type="ECO:0000256" key="4">
    <source>
        <dbReference type="ARBA" id="ARBA00023242"/>
    </source>
</evidence>
<keyword evidence="3" id="KW-0235">DNA replication</keyword>
<feature type="compositionally biased region" description="Acidic residues" evidence="5">
    <location>
        <begin position="477"/>
        <end position="487"/>
    </location>
</feature>
<feature type="region of interest" description="Disordered" evidence="5">
    <location>
        <begin position="210"/>
        <end position="461"/>
    </location>
</feature>
<dbReference type="OrthoDB" id="514823at2759"/>
<dbReference type="HOGENOM" id="CLU_047736_0_0_1"/>
<evidence type="ECO:0000256" key="1">
    <source>
        <dbReference type="ARBA" id="ARBA00004123"/>
    </source>
</evidence>
<sequence>MTRGGISTRISRASTSSPATDTATYIALLFGMAEINEFLATEVLVEQKLITYRYLSRALKLNVNVAKKALFDFHTSQNAKKAGSLHATYLLYGTKPEVELGQPKTATAVKAEEEKNGGDEQDVDMDDEVPYYLQSDQVPSAVITLVSEANLEAALAKYETLEAIHVYSISPEPTTDLQLLADSARQLRELRAAVNPEEAPVSFGTIANSHVRRRQRKGQPPILAPPPTTAATPASVFGAKTAKSAPIKEDANAKTASKPASPTDAPGPKSIWNKVAAKPAAAASTPTSEASSAAASPAPPASVANGKKPAAPAPAKKAAGGIMQAFAKGATMPKPKKKEEPKKAPAEEDTAMALSDDGGDDDGDDDILPKAQQVTGGKSREERMQALRKMMEDDEDEDEDDEDVLGGKNEDDREDTPMEDIEEPAPEPAVAAPVKEAGPSEIISASSGGGRRRGKKRVMKKKMIEDENGYLVTIQEEGWESFSEDEAPPPKAAPAPAASAPSSQAKPKKAPPKKGQGNIMSFFGKK</sequence>
<dbReference type="PANTHER" id="PTHR17598">
    <property type="entry name" value="DNA POLYMERASE DELTA SUBUNIT 3"/>
    <property type="match status" value="1"/>
</dbReference>